<dbReference type="WBParaSite" id="RSKR_0000072600.1">
    <property type="protein sequence ID" value="RSKR_0000072600.1"/>
    <property type="gene ID" value="RSKR_0000072600"/>
</dbReference>
<evidence type="ECO:0000313" key="2">
    <source>
        <dbReference type="WBParaSite" id="RSKR_0000072600.1"/>
    </source>
</evidence>
<name>A0AC35THT2_9BILA</name>
<accession>A0AC35THT2</accession>
<dbReference type="Proteomes" id="UP000095286">
    <property type="component" value="Unplaced"/>
</dbReference>
<reference evidence="2" key="1">
    <citation type="submission" date="2016-11" db="UniProtKB">
        <authorList>
            <consortium name="WormBaseParasite"/>
        </authorList>
    </citation>
    <scope>IDENTIFICATION</scope>
    <source>
        <strain evidence="2">KR3021</strain>
    </source>
</reference>
<organism evidence="1 2">
    <name type="scientific">Rhabditophanes sp. KR3021</name>
    <dbReference type="NCBI Taxonomy" id="114890"/>
    <lineage>
        <taxon>Eukaryota</taxon>
        <taxon>Metazoa</taxon>
        <taxon>Ecdysozoa</taxon>
        <taxon>Nematoda</taxon>
        <taxon>Chromadorea</taxon>
        <taxon>Rhabditida</taxon>
        <taxon>Tylenchina</taxon>
        <taxon>Panagrolaimomorpha</taxon>
        <taxon>Strongyloidoidea</taxon>
        <taxon>Alloionematidae</taxon>
        <taxon>Rhabditophanes</taxon>
    </lineage>
</organism>
<protein>
    <submittedName>
        <fullName evidence="2">Trafficking protein particle complex subunit</fullName>
    </submittedName>
</protein>
<sequence length="150" mass="17545">MTIYNFYLYNNFGKCIYYKDFQRCRPSSMDPEEEFKLMFGMIFSLNSFSNKLCTKDGPQQLKSFTTSTYKMFYIETLTGYKLILNTSTDAADIHKLLHNIYTIFAEVVVSNMLIHPQEQIECHDFDQELAKLVMAHPCYPKTSVLPVKTK</sequence>
<evidence type="ECO:0000313" key="1">
    <source>
        <dbReference type="Proteomes" id="UP000095286"/>
    </source>
</evidence>
<proteinExistence type="predicted"/>